<evidence type="ECO:0000256" key="1">
    <source>
        <dbReference type="SAM" id="MobiDB-lite"/>
    </source>
</evidence>
<feature type="compositionally biased region" description="Acidic residues" evidence="1">
    <location>
        <begin position="63"/>
        <end position="87"/>
    </location>
</feature>
<feature type="region of interest" description="Disordered" evidence="1">
    <location>
        <begin position="28"/>
        <end position="137"/>
    </location>
</feature>
<feature type="compositionally biased region" description="Acidic residues" evidence="1">
    <location>
        <begin position="41"/>
        <end position="55"/>
    </location>
</feature>
<name>A0A9N9JGF9_9GLOM</name>
<sequence length="291" mass="33849">NLKVSRKVDVKTADQEYRPRVTSLKCAIDIDGNLAEIPETTSEEESETSDEEIESDNQHENESSETEEDDENETFEDCIEYSEEEINFSEGNANESDDNNENESENDTESDNSNSIESEYEESNSESESESDSDDDKDILDEIPVMMGDSLVETELNVDLIMTGAHTIQPIRCPYLSTDEWPDAMVKVYNDLQQSSHDKQRIHTLINAFYMGKLIESSITPREKWTEFVQQNSIKNERRNYLGSTRVYKLFMSNVDQIYCTQHMTFRKIARLNNQQFKELMEFKESYERDF</sequence>
<accession>A0A9N9JGF9</accession>
<proteinExistence type="predicted"/>
<dbReference type="OrthoDB" id="2333764at2759"/>
<evidence type="ECO:0000313" key="3">
    <source>
        <dbReference type="Proteomes" id="UP000789405"/>
    </source>
</evidence>
<organism evidence="2 3">
    <name type="scientific">Dentiscutata erythropus</name>
    <dbReference type="NCBI Taxonomy" id="1348616"/>
    <lineage>
        <taxon>Eukaryota</taxon>
        <taxon>Fungi</taxon>
        <taxon>Fungi incertae sedis</taxon>
        <taxon>Mucoromycota</taxon>
        <taxon>Glomeromycotina</taxon>
        <taxon>Glomeromycetes</taxon>
        <taxon>Diversisporales</taxon>
        <taxon>Gigasporaceae</taxon>
        <taxon>Dentiscutata</taxon>
    </lineage>
</organism>
<gene>
    <name evidence="2" type="ORF">DERYTH_LOCUS19339</name>
</gene>
<reference evidence="2" key="1">
    <citation type="submission" date="2021-06" db="EMBL/GenBank/DDBJ databases">
        <authorList>
            <person name="Kallberg Y."/>
            <person name="Tangrot J."/>
            <person name="Rosling A."/>
        </authorList>
    </citation>
    <scope>NUCLEOTIDE SEQUENCE</scope>
    <source>
        <strain evidence="2">MA453B</strain>
    </source>
</reference>
<feature type="non-terminal residue" evidence="2">
    <location>
        <position position="1"/>
    </location>
</feature>
<comment type="caution">
    <text evidence="2">The sequence shown here is derived from an EMBL/GenBank/DDBJ whole genome shotgun (WGS) entry which is preliminary data.</text>
</comment>
<feature type="compositionally biased region" description="Acidic residues" evidence="1">
    <location>
        <begin position="95"/>
        <end position="110"/>
    </location>
</feature>
<protein>
    <submittedName>
        <fullName evidence="2">25888_t:CDS:1</fullName>
    </submittedName>
</protein>
<feature type="non-terminal residue" evidence="2">
    <location>
        <position position="291"/>
    </location>
</feature>
<evidence type="ECO:0000313" key="2">
    <source>
        <dbReference type="EMBL" id="CAG8778023.1"/>
    </source>
</evidence>
<dbReference type="EMBL" id="CAJVPY010021031">
    <property type="protein sequence ID" value="CAG8778023.1"/>
    <property type="molecule type" value="Genomic_DNA"/>
</dbReference>
<dbReference type="Proteomes" id="UP000789405">
    <property type="component" value="Unassembled WGS sequence"/>
</dbReference>
<dbReference type="AlphaFoldDB" id="A0A9N9JGF9"/>
<keyword evidence="3" id="KW-1185">Reference proteome</keyword>
<feature type="compositionally biased region" description="Acidic residues" evidence="1">
    <location>
        <begin position="118"/>
        <end position="137"/>
    </location>
</feature>